<feature type="domain" description="CCHC-type" evidence="3">
    <location>
        <begin position="717"/>
        <end position="732"/>
    </location>
</feature>
<comment type="caution">
    <text evidence="4">The sequence shown here is derived from an EMBL/GenBank/DDBJ whole genome shotgun (WGS) entry which is preliminary data.</text>
</comment>
<gene>
    <name evidence="4" type="ORF">Tci_009754</name>
</gene>
<dbReference type="GO" id="GO:0008270">
    <property type="term" value="F:zinc ion binding"/>
    <property type="evidence" value="ECO:0007669"/>
    <property type="project" value="UniProtKB-KW"/>
</dbReference>
<keyword evidence="1" id="KW-0479">Metal-binding</keyword>
<dbReference type="InterPro" id="IPR001878">
    <property type="entry name" value="Znf_CCHC"/>
</dbReference>
<evidence type="ECO:0000313" key="4">
    <source>
        <dbReference type="EMBL" id="GEU37776.1"/>
    </source>
</evidence>
<proteinExistence type="predicted"/>
<name>A0A6L2JLD5_TANCI</name>
<organism evidence="4">
    <name type="scientific">Tanacetum cinerariifolium</name>
    <name type="common">Dalmatian daisy</name>
    <name type="synonym">Chrysanthemum cinerariifolium</name>
    <dbReference type="NCBI Taxonomy" id="118510"/>
    <lineage>
        <taxon>Eukaryota</taxon>
        <taxon>Viridiplantae</taxon>
        <taxon>Streptophyta</taxon>
        <taxon>Embryophyta</taxon>
        <taxon>Tracheophyta</taxon>
        <taxon>Spermatophyta</taxon>
        <taxon>Magnoliopsida</taxon>
        <taxon>eudicotyledons</taxon>
        <taxon>Gunneridae</taxon>
        <taxon>Pentapetalae</taxon>
        <taxon>asterids</taxon>
        <taxon>campanulids</taxon>
        <taxon>Asterales</taxon>
        <taxon>Asteraceae</taxon>
        <taxon>Asteroideae</taxon>
        <taxon>Anthemideae</taxon>
        <taxon>Anthemidinae</taxon>
        <taxon>Tanacetum</taxon>
    </lineage>
</organism>
<keyword evidence="1" id="KW-0863">Zinc-finger</keyword>
<accession>A0A6L2JLD5</accession>
<dbReference type="SUPFAM" id="SSF57756">
    <property type="entry name" value="Retrovirus zinc finger-like domains"/>
    <property type="match status" value="1"/>
</dbReference>
<reference evidence="4" key="1">
    <citation type="journal article" date="2019" name="Sci. Rep.">
        <title>Draft genome of Tanacetum cinerariifolium, the natural source of mosquito coil.</title>
        <authorList>
            <person name="Yamashiro T."/>
            <person name="Shiraishi A."/>
            <person name="Satake H."/>
            <person name="Nakayama K."/>
        </authorList>
    </citation>
    <scope>NUCLEOTIDE SEQUENCE</scope>
</reference>
<feature type="region of interest" description="Disordered" evidence="2">
    <location>
        <begin position="191"/>
        <end position="308"/>
    </location>
</feature>
<feature type="compositionally biased region" description="Pro residues" evidence="2">
    <location>
        <begin position="204"/>
        <end position="217"/>
    </location>
</feature>
<dbReference type="GO" id="GO:0003676">
    <property type="term" value="F:nucleic acid binding"/>
    <property type="evidence" value="ECO:0007669"/>
    <property type="project" value="InterPro"/>
</dbReference>
<dbReference type="InterPro" id="IPR036875">
    <property type="entry name" value="Znf_CCHC_sf"/>
</dbReference>
<evidence type="ECO:0000256" key="1">
    <source>
        <dbReference type="PROSITE-ProRule" id="PRU00047"/>
    </source>
</evidence>
<feature type="region of interest" description="Disordered" evidence="2">
    <location>
        <begin position="747"/>
        <end position="768"/>
    </location>
</feature>
<dbReference type="PROSITE" id="PS50158">
    <property type="entry name" value="ZF_CCHC"/>
    <property type="match status" value="1"/>
</dbReference>
<dbReference type="AlphaFoldDB" id="A0A6L2JLD5"/>
<sequence length="768" mass="87531">MEKPQEEEPKKTNIESEVQSMIMVPIHQDTSLVPPMTTPVIDLAVSQPVFATVQAPLPTSTSITSAVTTTTTLPPPPPQPQQSTADQTLLHCICELQQHMVNLLQYNLALEEMLDKHGSRLYNLKNLNIPHQLSKAVDEIVTDEILQQRMFKDISYEAHEDHKNFFDALEKSLESDYSNQLLSDLEAACQKKRKRRDLPRTPSRSPPPQPPPPPPPAGVSGASGALGYSQLPLPPPPPSTGTSGLAKQQGKSSPIDFMMNDDSIPNEQVQLSDDEDTENDHLSNADTRKDWWKPLPEEERPATPEPAWTIPSSNVSDIENNWASALVSTYELPAENSLLAKIGDMTTFMNWYCRKVNKIVLTQAYFEGKAYEVVKAFYPDVVHLQFQMEECHKLLTDQIDWANPGGDQVKIDVSRPLPLGSPPGHVSIQTQFFFNKDLEYLRNGNKGSNPTLSISKMKAARYPDFGLELLVLEQMWIDDVCTYYISAKYGIYHWWFNRQKFYIDIHDSMLRQKEVRTHMRILSVVRIKAYSRYGYDYLSEIVLRRADFQDHTITKKDFKNLYPNDFKDLNLLLLQGHLNHLPGFDKRESINSVFARFNTIITSLKALNEGYSSKNYVRKFLRALHPKWRAKVTTIEESKDLTSLSFDELIGNLKVYEMIIKKDSEIVKEKVERKSLALKAKKESSAEECSTFGSKDEEYAMATFQRRRDEKNDKSDRKCFRCGDPNHLIGECLNPSKDKNQIAFVEGSWSDSGEEDDEKVKNKTCLVA</sequence>
<evidence type="ECO:0000256" key="2">
    <source>
        <dbReference type="SAM" id="MobiDB-lite"/>
    </source>
</evidence>
<dbReference type="Pfam" id="PF14223">
    <property type="entry name" value="Retrotran_gag_2"/>
    <property type="match status" value="1"/>
</dbReference>
<evidence type="ECO:0000259" key="3">
    <source>
        <dbReference type="PROSITE" id="PS50158"/>
    </source>
</evidence>
<dbReference type="EMBL" id="BKCJ010000971">
    <property type="protein sequence ID" value="GEU37776.1"/>
    <property type="molecule type" value="Genomic_DNA"/>
</dbReference>
<feature type="compositionally biased region" description="Basic and acidic residues" evidence="2">
    <location>
        <begin position="279"/>
        <end position="302"/>
    </location>
</feature>
<keyword evidence="1" id="KW-0862">Zinc</keyword>
<protein>
    <submittedName>
        <fullName evidence="4">UBN2 domain-containing protein</fullName>
    </submittedName>
</protein>